<accession>A0A9W7DBZ7</accession>
<sequence>MVGMALEPARRRFHPIFGRRHHWCDGGKQRWFNESHPVFQLKPSKMAAHADNLAMPEASCRLGLCSLAEKLALSSSGCFDFRDHASHLGVDVAGDWVIETEGFNGLCLRRAQPPSRRTGTPGGCQHDRAARSGSHGVGA</sequence>
<evidence type="ECO:0000313" key="3">
    <source>
        <dbReference type="Proteomes" id="UP001165121"/>
    </source>
</evidence>
<keyword evidence="3" id="KW-1185">Reference proteome</keyword>
<protein>
    <submittedName>
        <fullName evidence="2">Unnamed protein product</fullName>
    </submittedName>
</protein>
<proteinExistence type="predicted"/>
<organism evidence="2 3">
    <name type="scientific">Phytophthora fragariaefolia</name>
    <dbReference type="NCBI Taxonomy" id="1490495"/>
    <lineage>
        <taxon>Eukaryota</taxon>
        <taxon>Sar</taxon>
        <taxon>Stramenopiles</taxon>
        <taxon>Oomycota</taxon>
        <taxon>Peronosporomycetes</taxon>
        <taxon>Peronosporales</taxon>
        <taxon>Peronosporaceae</taxon>
        <taxon>Phytophthora</taxon>
    </lineage>
</organism>
<dbReference type="Proteomes" id="UP001165121">
    <property type="component" value="Unassembled WGS sequence"/>
</dbReference>
<feature type="region of interest" description="Disordered" evidence="1">
    <location>
        <begin position="110"/>
        <end position="139"/>
    </location>
</feature>
<reference evidence="2" key="1">
    <citation type="submission" date="2023-04" db="EMBL/GenBank/DDBJ databases">
        <title>Phytophthora fragariaefolia NBRC 109709.</title>
        <authorList>
            <person name="Ichikawa N."/>
            <person name="Sato H."/>
            <person name="Tonouchi N."/>
        </authorList>
    </citation>
    <scope>NUCLEOTIDE SEQUENCE</scope>
    <source>
        <strain evidence="2">NBRC 109709</strain>
    </source>
</reference>
<comment type="caution">
    <text evidence="2">The sequence shown here is derived from an EMBL/GenBank/DDBJ whole genome shotgun (WGS) entry which is preliminary data.</text>
</comment>
<name>A0A9W7DBZ7_9STRA</name>
<evidence type="ECO:0000313" key="2">
    <source>
        <dbReference type="EMBL" id="GMG17623.1"/>
    </source>
</evidence>
<gene>
    <name evidence="2" type="ORF">Pfra01_003026100</name>
</gene>
<evidence type="ECO:0000256" key="1">
    <source>
        <dbReference type="SAM" id="MobiDB-lite"/>
    </source>
</evidence>
<dbReference type="AlphaFoldDB" id="A0A9W7DBZ7"/>
<dbReference type="EMBL" id="BSXT01019042">
    <property type="protein sequence ID" value="GMG17623.1"/>
    <property type="molecule type" value="Genomic_DNA"/>
</dbReference>